<evidence type="ECO:0000256" key="2">
    <source>
        <dbReference type="ARBA" id="ARBA00010792"/>
    </source>
</evidence>
<comment type="similarity">
    <text evidence="2">Belongs to the DedA family.</text>
</comment>
<protein>
    <submittedName>
        <fullName evidence="9">Alkaline phosphatase</fullName>
    </submittedName>
</protein>
<keyword evidence="3" id="KW-1003">Cell membrane</keyword>
<feature type="domain" description="VTT" evidence="8">
    <location>
        <begin position="31"/>
        <end position="160"/>
    </location>
</feature>
<dbReference type="PANTHER" id="PTHR42709">
    <property type="entry name" value="ALKALINE PHOSPHATASE LIKE PROTEIN"/>
    <property type="match status" value="1"/>
</dbReference>
<evidence type="ECO:0000313" key="9">
    <source>
        <dbReference type="EMBL" id="RUT07525.1"/>
    </source>
</evidence>
<dbReference type="GO" id="GO:0005886">
    <property type="term" value="C:plasma membrane"/>
    <property type="evidence" value="ECO:0007669"/>
    <property type="project" value="UniProtKB-SubCell"/>
</dbReference>
<keyword evidence="5 7" id="KW-1133">Transmembrane helix</keyword>
<keyword evidence="10" id="KW-1185">Reference proteome</keyword>
<evidence type="ECO:0000256" key="5">
    <source>
        <dbReference type="ARBA" id="ARBA00022989"/>
    </source>
</evidence>
<reference evidence="9 10" key="1">
    <citation type="journal article" date="2019" name="Genome Biol. Evol.">
        <title>Day and night: Metabolic profiles and evolutionary relationships of six axenic non-marine cyanobacteria.</title>
        <authorList>
            <person name="Will S.E."/>
            <person name="Henke P."/>
            <person name="Boedeker C."/>
            <person name="Huang S."/>
            <person name="Brinkmann H."/>
            <person name="Rohde M."/>
            <person name="Jarek M."/>
            <person name="Friedl T."/>
            <person name="Seufert S."/>
            <person name="Schumacher M."/>
            <person name="Overmann J."/>
            <person name="Neumann-Schaal M."/>
            <person name="Petersen J."/>
        </authorList>
    </citation>
    <scope>NUCLEOTIDE SEQUENCE [LARGE SCALE GENOMIC DNA]</scope>
    <source>
        <strain evidence="9 10">SAG 39.79</strain>
    </source>
</reference>
<sequence length="205" mass="23258">MLDWITNVISRMGYLGITLLMVLENFFPPMPEEIVMPLAGFTVQRGELNFLFVVLAGTTGTVLGAIIWYHVGKLVGEKRLRKWVDKHGKWIGLSGEDIDKSKRWFAKYGGIVVFFGRFIPGIRTYISIPAGLEGMALLPFVLYSSAGTFLWIGILTYAGYVLGQNYQLVEKFLSPASTVFFVLGFVCFGIWVMYRRHKQKQKAKR</sequence>
<evidence type="ECO:0000256" key="3">
    <source>
        <dbReference type="ARBA" id="ARBA00022475"/>
    </source>
</evidence>
<comment type="subcellular location">
    <subcellularLocation>
        <location evidence="1">Cell membrane</location>
        <topology evidence="1">Multi-pass membrane protein</topology>
    </subcellularLocation>
</comment>
<feature type="transmembrane region" description="Helical" evidence="7">
    <location>
        <begin position="140"/>
        <end position="160"/>
    </location>
</feature>
<feature type="transmembrane region" description="Helical" evidence="7">
    <location>
        <begin position="172"/>
        <end position="194"/>
    </location>
</feature>
<evidence type="ECO:0000313" key="10">
    <source>
        <dbReference type="Proteomes" id="UP000282574"/>
    </source>
</evidence>
<comment type="caution">
    <text evidence="9">The sequence shown here is derived from an EMBL/GenBank/DDBJ whole genome shotgun (WGS) entry which is preliminary data.</text>
</comment>
<evidence type="ECO:0000256" key="1">
    <source>
        <dbReference type="ARBA" id="ARBA00004651"/>
    </source>
</evidence>
<dbReference type="Proteomes" id="UP000282574">
    <property type="component" value="Unassembled WGS sequence"/>
</dbReference>
<gene>
    <name evidence="9" type="ORF">DSM107010_49970</name>
</gene>
<evidence type="ECO:0000256" key="7">
    <source>
        <dbReference type="SAM" id="Phobius"/>
    </source>
</evidence>
<dbReference type="Pfam" id="PF09335">
    <property type="entry name" value="VTT_dom"/>
    <property type="match status" value="1"/>
</dbReference>
<proteinExistence type="inferred from homology"/>
<dbReference type="RefSeq" id="WP_106170252.1">
    <property type="nucleotide sequence ID" value="NZ_JAVKZF010000003.1"/>
</dbReference>
<dbReference type="AlphaFoldDB" id="A0AB37UEK7"/>
<keyword evidence="4 7" id="KW-0812">Transmembrane</keyword>
<evidence type="ECO:0000256" key="4">
    <source>
        <dbReference type="ARBA" id="ARBA00022692"/>
    </source>
</evidence>
<name>A0AB37UEK7_9CYAN</name>
<evidence type="ECO:0000256" key="6">
    <source>
        <dbReference type="ARBA" id="ARBA00023136"/>
    </source>
</evidence>
<feature type="transmembrane region" description="Helical" evidence="7">
    <location>
        <begin position="50"/>
        <end position="71"/>
    </location>
</feature>
<dbReference type="EMBL" id="RSCK01000059">
    <property type="protein sequence ID" value="RUT07525.1"/>
    <property type="molecule type" value="Genomic_DNA"/>
</dbReference>
<accession>A0AB37UEK7</accession>
<dbReference type="InterPro" id="IPR051311">
    <property type="entry name" value="DedA_domain"/>
</dbReference>
<dbReference type="InterPro" id="IPR032816">
    <property type="entry name" value="VTT_dom"/>
</dbReference>
<organism evidence="9 10">
    <name type="scientific">Chroococcidiopsis cubana SAG 39.79</name>
    <dbReference type="NCBI Taxonomy" id="388085"/>
    <lineage>
        <taxon>Bacteria</taxon>
        <taxon>Bacillati</taxon>
        <taxon>Cyanobacteriota</taxon>
        <taxon>Cyanophyceae</taxon>
        <taxon>Chroococcidiopsidales</taxon>
        <taxon>Chroococcidiopsidaceae</taxon>
        <taxon>Chroococcidiopsis</taxon>
    </lineage>
</organism>
<evidence type="ECO:0000259" key="8">
    <source>
        <dbReference type="Pfam" id="PF09335"/>
    </source>
</evidence>
<feature type="transmembrane region" description="Helical" evidence="7">
    <location>
        <begin position="12"/>
        <end position="30"/>
    </location>
</feature>
<dbReference type="PANTHER" id="PTHR42709:SF6">
    <property type="entry name" value="UNDECAPRENYL PHOSPHATE TRANSPORTER A"/>
    <property type="match status" value="1"/>
</dbReference>
<keyword evidence="6 7" id="KW-0472">Membrane</keyword>